<name>A0A0G4HA72_9ALVE</name>
<evidence type="ECO:0000313" key="1">
    <source>
        <dbReference type="EMBL" id="CEM40912.1"/>
    </source>
</evidence>
<protein>
    <submittedName>
        <fullName evidence="1">Uncharacterized protein</fullName>
    </submittedName>
</protein>
<proteinExistence type="predicted"/>
<sequence>MKTAIAACAIVCATADPLYGKGYYPDLNYTDKIPEFPKYEGPEIKLPDISYKKYYDIDKVKIPGVKFDYDFGDKYMPKFDKHPMDIYKHDYQTVKYDKEDYNKTGSLKGSSSSYDEDYDKEYDYPEKNYTDKIPEFPKYDGPEIKLPDIGYKKYFDLDKFKIPEFKFEFEFGDKYLPDFEKHPMDTYKHDYQTVKYDKEDYNKTGSLKGSSSSYDEDYDKEYDYPEKNYTDKIPEFPKYDGPEIKLPDISYKKYFDLDKIKFPEMKFDYDFGDKYMPDFDKHPMDIYKKDFQTVKYDKEDYNKTSYEYDGKY</sequence>
<dbReference type="AlphaFoldDB" id="A0A0G4HA72"/>
<organism evidence="1">
    <name type="scientific">Chromera velia CCMP2878</name>
    <dbReference type="NCBI Taxonomy" id="1169474"/>
    <lineage>
        <taxon>Eukaryota</taxon>
        <taxon>Sar</taxon>
        <taxon>Alveolata</taxon>
        <taxon>Colpodellida</taxon>
        <taxon>Chromeraceae</taxon>
        <taxon>Chromera</taxon>
    </lineage>
</organism>
<dbReference type="EMBL" id="CDMZ01002129">
    <property type="protein sequence ID" value="CEM40912.1"/>
    <property type="molecule type" value="Genomic_DNA"/>
</dbReference>
<gene>
    <name evidence="1" type="ORF">Cvel_25641</name>
</gene>
<accession>A0A0G4HA72</accession>
<reference evidence="1" key="1">
    <citation type="submission" date="2014-11" db="EMBL/GenBank/DDBJ databases">
        <authorList>
            <person name="Otto D Thomas"/>
            <person name="Naeem Raeece"/>
        </authorList>
    </citation>
    <scope>NUCLEOTIDE SEQUENCE</scope>
</reference>
<dbReference type="VEuPathDB" id="CryptoDB:Cvel_25641"/>